<protein>
    <submittedName>
        <fullName evidence="8">ABC-type Zn uptake system ZnuABC Zn-binding protein ZnuA</fullName>
    </submittedName>
</protein>
<dbReference type="Proteomes" id="UP001223586">
    <property type="component" value="Unassembled WGS sequence"/>
</dbReference>
<feature type="chain" id="PRO_5045645354" evidence="7">
    <location>
        <begin position="20"/>
        <end position="330"/>
    </location>
</feature>
<dbReference type="InterPro" id="IPR050492">
    <property type="entry name" value="Bact_metal-bind_prot9"/>
</dbReference>
<gene>
    <name evidence="8" type="ORF">J2S08_001523</name>
</gene>
<accession>A0ABT9WQX4</accession>
<evidence type="ECO:0000256" key="1">
    <source>
        <dbReference type="ARBA" id="ARBA00004196"/>
    </source>
</evidence>
<comment type="subcellular location">
    <subcellularLocation>
        <location evidence="1">Cell envelope</location>
    </subcellularLocation>
</comment>
<dbReference type="PROSITE" id="PS51257">
    <property type="entry name" value="PROKAR_LIPOPROTEIN"/>
    <property type="match status" value="1"/>
</dbReference>
<feature type="compositionally biased region" description="Basic and acidic residues" evidence="6">
    <location>
        <begin position="36"/>
        <end position="50"/>
    </location>
</feature>
<feature type="region of interest" description="Disordered" evidence="6">
    <location>
        <begin position="25"/>
        <end position="50"/>
    </location>
</feature>
<dbReference type="PANTHER" id="PTHR42953">
    <property type="entry name" value="HIGH-AFFINITY ZINC UPTAKE SYSTEM PROTEIN ZNUA-RELATED"/>
    <property type="match status" value="1"/>
</dbReference>
<keyword evidence="3" id="KW-0479">Metal-binding</keyword>
<comment type="caution">
    <text evidence="8">The sequence shown here is derived from an EMBL/GenBank/DDBJ whole genome shotgun (WGS) entry which is preliminary data.</text>
</comment>
<comment type="similarity">
    <text evidence="5">Belongs to the bacterial solute-binding protein 9 family.</text>
</comment>
<reference evidence="8 9" key="1">
    <citation type="submission" date="2023-07" db="EMBL/GenBank/DDBJ databases">
        <title>Genomic Encyclopedia of Type Strains, Phase IV (KMG-IV): sequencing the most valuable type-strain genomes for metagenomic binning, comparative biology and taxonomic classification.</title>
        <authorList>
            <person name="Goeker M."/>
        </authorList>
    </citation>
    <scope>NUCLEOTIDE SEQUENCE [LARGE SCALE GENOMIC DNA]</scope>
    <source>
        <strain evidence="8 9">DSM 23837</strain>
    </source>
</reference>
<dbReference type="PRINTS" id="PR00691">
    <property type="entry name" value="ADHESINB"/>
</dbReference>
<feature type="signal peptide" evidence="7">
    <location>
        <begin position="1"/>
        <end position="19"/>
    </location>
</feature>
<evidence type="ECO:0000256" key="5">
    <source>
        <dbReference type="RuleBase" id="RU003512"/>
    </source>
</evidence>
<keyword evidence="2 5" id="KW-0813">Transport</keyword>
<evidence type="ECO:0000313" key="9">
    <source>
        <dbReference type="Proteomes" id="UP001223586"/>
    </source>
</evidence>
<dbReference type="Pfam" id="PF01297">
    <property type="entry name" value="ZnuA"/>
    <property type="match status" value="1"/>
</dbReference>
<dbReference type="SUPFAM" id="SSF53807">
    <property type="entry name" value="Helical backbone' metal receptor"/>
    <property type="match status" value="1"/>
</dbReference>
<dbReference type="Gene3D" id="3.40.50.1980">
    <property type="entry name" value="Nitrogenase molybdenum iron protein domain"/>
    <property type="match status" value="2"/>
</dbReference>
<organism evidence="8 9">
    <name type="scientific">Bacillus chungangensis</name>
    <dbReference type="NCBI Taxonomy" id="587633"/>
    <lineage>
        <taxon>Bacteria</taxon>
        <taxon>Bacillati</taxon>
        <taxon>Bacillota</taxon>
        <taxon>Bacilli</taxon>
        <taxon>Bacillales</taxon>
        <taxon>Bacillaceae</taxon>
        <taxon>Bacillus</taxon>
    </lineage>
</organism>
<dbReference type="PRINTS" id="PR00690">
    <property type="entry name" value="ADHESNFAMILY"/>
</dbReference>
<evidence type="ECO:0000256" key="6">
    <source>
        <dbReference type="SAM" id="MobiDB-lite"/>
    </source>
</evidence>
<evidence type="ECO:0000256" key="3">
    <source>
        <dbReference type="ARBA" id="ARBA00022723"/>
    </source>
</evidence>
<evidence type="ECO:0000256" key="4">
    <source>
        <dbReference type="ARBA" id="ARBA00022729"/>
    </source>
</evidence>
<dbReference type="InterPro" id="IPR006128">
    <property type="entry name" value="Lipoprotein_PsaA-like"/>
</dbReference>
<evidence type="ECO:0000256" key="7">
    <source>
        <dbReference type="SAM" id="SignalP"/>
    </source>
</evidence>
<dbReference type="EMBL" id="JAUSTT010000007">
    <property type="protein sequence ID" value="MDQ0175689.1"/>
    <property type="molecule type" value="Genomic_DNA"/>
</dbReference>
<keyword evidence="9" id="KW-1185">Reference proteome</keyword>
<dbReference type="RefSeq" id="WP_307228203.1">
    <property type="nucleotide sequence ID" value="NZ_JAUSTT010000007.1"/>
</dbReference>
<proteinExistence type="inferred from homology"/>
<evidence type="ECO:0000313" key="8">
    <source>
        <dbReference type="EMBL" id="MDQ0175689.1"/>
    </source>
</evidence>
<sequence>MKRLLQLTFTALLAVLLLAACGGGSKETDGSSSSNNDKKSEQKEEKKSSDEKLQVVTTFSILYDIVQNVGGDRVEIHSMVPIGTDPHEYSALPEDIKKATDADVMFWNGLNMETGDGWFENLVEVAGKTMDGGQVFELNEGVEPKYLTSEDGREEEINPHSFLDVKVGIKMAENARDALKKVDPDHADVYEENAKSYIEELEKVHQEYLDKIADIPEENRVLVASERAYQYMTDAYGLEAGYIWEIDTDEQGTPEQITSLVKFIKEKNVPALFVESNVDSRPMETVSKETGVPIKGKLFSDELGKPGEDGDSYIKMLKWNIDVIHKGLTE</sequence>
<evidence type="ECO:0000256" key="2">
    <source>
        <dbReference type="ARBA" id="ARBA00022448"/>
    </source>
</evidence>
<name>A0ABT9WQX4_9BACI</name>
<dbReference type="InterPro" id="IPR006129">
    <property type="entry name" value="AdhesinB"/>
</dbReference>
<dbReference type="PANTHER" id="PTHR42953:SF1">
    <property type="entry name" value="METAL-BINDING PROTEIN HI_0362-RELATED"/>
    <property type="match status" value="1"/>
</dbReference>
<dbReference type="InterPro" id="IPR006127">
    <property type="entry name" value="ZnuA-like"/>
</dbReference>
<keyword evidence="4 7" id="KW-0732">Signal</keyword>